<dbReference type="EMBL" id="JACEIK010013772">
    <property type="protein sequence ID" value="MCE3216655.1"/>
    <property type="molecule type" value="Genomic_DNA"/>
</dbReference>
<comment type="caution">
    <text evidence="2">The sequence shown here is derived from an EMBL/GenBank/DDBJ whole genome shotgun (WGS) entry which is preliminary data.</text>
</comment>
<protein>
    <submittedName>
        <fullName evidence="2">Uncharacterized protein</fullName>
    </submittedName>
</protein>
<feature type="compositionally biased region" description="Basic and acidic residues" evidence="1">
    <location>
        <begin position="88"/>
        <end position="102"/>
    </location>
</feature>
<reference evidence="2 3" key="1">
    <citation type="journal article" date="2021" name="BMC Genomics">
        <title>Datura genome reveals duplications of psychoactive alkaloid biosynthetic genes and high mutation rate following tissue culture.</title>
        <authorList>
            <person name="Rajewski A."/>
            <person name="Carter-House D."/>
            <person name="Stajich J."/>
            <person name="Litt A."/>
        </authorList>
    </citation>
    <scope>NUCLEOTIDE SEQUENCE [LARGE SCALE GENOMIC DNA]</scope>
    <source>
        <strain evidence="2">AR-01</strain>
    </source>
</reference>
<dbReference type="Proteomes" id="UP000823775">
    <property type="component" value="Unassembled WGS sequence"/>
</dbReference>
<organism evidence="2 3">
    <name type="scientific">Datura stramonium</name>
    <name type="common">Jimsonweed</name>
    <name type="synonym">Common thornapple</name>
    <dbReference type="NCBI Taxonomy" id="4076"/>
    <lineage>
        <taxon>Eukaryota</taxon>
        <taxon>Viridiplantae</taxon>
        <taxon>Streptophyta</taxon>
        <taxon>Embryophyta</taxon>
        <taxon>Tracheophyta</taxon>
        <taxon>Spermatophyta</taxon>
        <taxon>Magnoliopsida</taxon>
        <taxon>eudicotyledons</taxon>
        <taxon>Gunneridae</taxon>
        <taxon>Pentapetalae</taxon>
        <taxon>asterids</taxon>
        <taxon>lamiids</taxon>
        <taxon>Solanales</taxon>
        <taxon>Solanaceae</taxon>
        <taxon>Solanoideae</taxon>
        <taxon>Datureae</taxon>
        <taxon>Datura</taxon>
    </lineage>
</organism>
<gene>
    <name evidence="2" type="ORF">HAX54_007343</name>
</gene>
<evidence type="ECO:0000313" key="2">
    <source>
        <dbReference type="EMBL" id="MCE3216655.1"/>
    </source>
</evidence>
<evidence type="ECO:0000313" key="3">
    <source>
        <dbReference type="Proteomes" id="UP000823775"/>
    </source>
</evidence>
<sequence length="310" mass="33884">MYPSINPNVPLSSIDGAGMDQALQCFCDTLKSVAAIWTGDNVFIMKLDEEYSELHNDLRRYGLVLLDEMIKLATERVFDMMDEDDQMRDESPSSDAFRRGLSESHSSNESSLSSPPPTPTSVLSSVISASQKSELKAQATEKLNPIDLKRLYLDLLPYAIAQDPNYAVQLTSNFSEQKSEIQEKLGSEVKAGDGYEFGQDFEMLDSPDILLTGINNVSKNGGTCRTDSSNNQPVSSSISLDVLLPPSTLPEFRSKVEEQEAAPLAPFTLSSNVIKSPSLTSRNIVAATSPFGPMMEKRFGIGMSGTFPSK</sequence>
<proteinExistence type="predicted"/>
<evidence type="ECO:0000256" key="1">
    <source>
        <dbReference type="SAM" id="MobiDB-lite"/>
    </source>
</evidence>
<feature type="compositionally biased region" description="Low complexity" evidence="1">
    <location>
        <begin position="103"/>
        <end position="113"/>
    </location>
</feature>
<feature type="region of interest" description="Disordered" evidence="1">
    <location>
        <begin position="83"/>
        <end position="123"/>
    </location>
</feature>
<keyword evidence="3" id="KW-1185">Reference proteome</keyword>
<accession>A0ABS8WUN7</accession>
<name>A0ABS8WUN7_DATST</name>